<dbReference type="Proteomes" id="UP001066276">
    <property type="component" value="Chromosome 12"/>
</dbReference>
<dbReference type="InterPro" id="IPR036638">
    <property type="entry name" value="HLH_DNA-bd_sf"/>
</dbReference>
<dbReference type="InterPro" id="IPR050370">
    <property type="entry name" value="HES_HEY"/>
</dbReference>
<feature type="domain" description="BHLH" evidence="8">
    <location>
        <begin position="17"/>
        <end position="74"/>
    </location>
</feature>
<gene>
    <name evidence="10" type="ORF">NDU88_004654</name>
</gene>
<evidence type="ECO:0000256" key="1">
    <source>
        <dbReference type="ARBA" id="ARBA00004123"/>
    </source>
</evidence>
<name>A0AAV7KZ07_PLEWA</name>
<dbReference type="EMBL" id="JANPWB010000016">
    <property type="protein sequence ID" value="KAJ1084507.1"/>
    <property type="molecule type" value="Genomic_DNA"/>
</dbReference>
<dbReference type="InterPro" id="IPR003650">
    <property type="entry name" value="Orange_dom"/>
</dbReference>
<evidence type="ECO:0000259" key="8">
    <source>
        <dbReference type="PROSITE" id="PS50888"/>
    </source>
</evidence>
<keyword evidence="11" id="KW-1185">Reference proteome</keyword>
<keyword evidence="4" id="KW-0805">Transcription regulation</keyword>
<keyword evidence="6" id="KW-0539">Nucleus</keyword>
<dbReference type="GO" id="GO:0003677">
    <property type="term" value="F:DNA binding"/>
    <property type="evidence" value="ECO:0007669"/>
    <property type="project" value="InterPro"/>
</dbReference>
<reference evidence="10" key="1">
    <citation type="journal article" date="2022" name="bioRxiv">
        <title>Sequencing and chromosome-scale assembly of the giantPleurodeles waltlgenome.</title>
        <authorList>
            <person name="Brown T."/>
            <person name="Elewa A."/>
            <person name="Iarovenko S."/>
            <person name="Subramanian E."/>
            <person name="Araus A.J."/>
            <person name="Petzold A."/>
            <person name="Susuki M."/>
            <person name="Suzuki K.-i.T."/>
            <person name="Hayashi T."/>
            <person name="Toyoda A."/>
            <person name="Oliveira C."/>
            <person name="Osipova E."/>
            <person name="Leigh N.D."/>
            <person name="Simon A."/>
            <person name="Yun M.H."/>
        </authorList>
    </citation>
    <scope>NUCLEOTIDE SEQUENCE</scope>
    <source>
        <strain evidence="10">20211129_DDA</strain>
        <tissue evidence="10">Liver</tissue>
    </source>
</reference>
<evidence type="ECO:0000256" key="7">
    <source>
        <dbReference type="SAM" id="MobiDB-lite"/>
    </source>
</evidence>
<feature type="domain" description="Orange" evidence="9">
    <location>
        <begin position="90"/>
        <end position="123"/>
    </location>
</feature>
<accession>A0AAV7KZ07</accession>
<dbReference type="InterPro" id="IPR011598">
    <property type="entry name" value="bHLH_dom"/>
</dbReference>
<keyword evidence="5" id="KW-0804">Transcription</keyword>
<dbReference type="PROSITE" id="PS50888">
    <property type="entry name" value="BHLH"/>
    <property type="match status" value="1"/>
</dbReference>
<dbReference type="Gene3D" id="4.10.280.10">
    <property type="entry name" value="Helix-loop-helix DNA-binding domain"/>
    <property type="match status" value="1"/>
</dbReference>
<feature type="compositionally biased region" description="Low complexity" evidence="7">
    <location>
        <begin position="246"/>
        <end position="256"/>
    </location>
</feature>
<dbReference type="SUPFAM" id="SSF47459">
    <property type="entry name" value="HLH, helix-loop-helix DNA-binding domain"/>
    <property type="match status" value="1"/>
</dbReference>
<keyword evidence="2" id="KW-0217">Developmental protein</keyword>
<dbReference type="SMART" id="SM00353">
    <property type="entry name" value="HLH"/>
    <property type="match status" value="1"/>
</dbReference>
<dbReference type="GO" id="GO:0046983">
    <property type="term" value="F:protein dimerization activity"/>
    <property type="evidence" value="ECO:0007669"/>
    <property type="project" value="InterPro"/>
</dbReference>
<comment type="caution">
    <text evidence="10">The sequence shown here is derived from an EMBL/GenBank/DDBJ whole genome shotgun (WGS) entry which is preliminary data.</text>
</comment>
<evidence type="ECO:0000313" key="10">
    <source>
        <dbReference type="EMBL" id="KAJ1084507.1"/>
    </source>
</evidence>
<dbReference type="PROSITE" id="PS51054">
    <property type="entry name" value="ORANGE"/>
    <property type="match status" value="1"/>
</dbReference>
<keyword evidence="3" id="KW-0678">Repressor</keyword>
<dbReference type="GO" id="GO:0000122">
    <property type="term" value="P:negative regulation of transcription by RNA polymerase II"/>
    <property type="evidence" value="ECO:0007669"/>
    <property type="project" value="UniProtKB-ARBA"/>
</dbReference>
<dbReference type="AlphaFoldDB" id="A0AAV7KZ07"/>
<evidence type="ECO:0000259" key="9">
    <source>
        <dbReference type="PROSITE" id="PS51054"/>
    </source>
</evidence>
<feature type="compositionally biased region" description="Polar residues" evidence="7">
    <location>
        <begin position="141"/>
        <end position="150"/>
    </location>
</feature>
<evidence type="ECO:0000256" key="2">
    <source>
        <dbReference type="ARBA" id="ARBA00022473"/>
    </source>
</evidence>
<evidence type="ECO:0000256" key="6">
    <source>
        <dbReference type="ARBA" id="ARBA00023242"/>
    </source>
</evidence>
<dbReference type="GO" id="GO:0005634">
    <property type="term" value="C:nucleus"/>
    <property type="evidence" value="ECO:0007669"/>
    <property type="project" value="UniProtKB-SubCell"/>
</dbReference>
<evidence type="ECO:0000313" key="11">
    <source>
        <dbReference type="Proteomes" id="UP001066276"/>
    </source>
</evidence>
<feature type="compositionally biased region" description="Polar residues" evidence="7">
    <location>
        <begin position="173"/>
        <end position="214"/>
    </location>
</feature>
<feature type="region of interest" description="Disordered" evidence="7">
    <location>
        <begin position="166"/>
        <end position="262"/>
    </location>
</feature>
<sequence>MPPAMKLTDQIWEPRGDRKLMKHVQEKRRRERINYSLEVLRTLLMETTEDQRFRSPKAEKAEILKMTVEFLKLQPLPDDKLKEEQKLQRYQSGYQECLLHATQFLRDNPKLCAEKRSFLMKRLERIPQTPLDPRPEKDKTGSSPAPSSPTQMFRRIARGHFAQRGMLHASPPLGTSQTLQNSHMSGTQGRSTHCQGPSTSSPPGETTRCRNSSPPIHPGLETPKRPERVERCKRNIQQSASAPEHPTSTPPSTTTSVWRPWP</sequence>
<dbReference type="PANTHER" id="PTHR10985">
    <property type="entry name" value="BASIC HELIX-LOOP-HELIX TRANSCRIPTION FACTOR, HES-RELATED"/>
    <property type="match status" value="1"/>
</dbReference>
<proteinExistence type="predicted"/>
<evidence type="ECO:0000256" key="4">
    <source>
        <dbReference type="ARBA" id="ARBA00023015"/>
    </source>
</evidence>
<protein>
    <submittedName>
        <fullName evidence="10">Uncharacterized protein</fullName>
    </submittedName>
</protein>
<evidence type="ECO:0000256" key="3">
    <source>
        <dbReference type="ARBA" id="ARBA00022491"/>
    </source>
</evidence>
<feature type="region of interest" description="Disordered" evidence="7">
    <location>
        <begin position="123"/>
        <end position="150"/>
    </location>
</feature>
<evidence type="ECO:0000256" key="5">
    <source>
        <dbReference type="ARBA" id="ARBA00023163"/>
    </source>
</evidence>
<feature type="compositionally biased region" description="Basic and acidic residues" evidence="7">
    <location>
        <begin position="222"/>
        <end position="233"/>
    </location>
</feature>
<comment type="subcellular location">
    <subcellularLocation>
        <location evidence="1">Nucleus</location>
    </subcellularLocation>
</comment>
<organism evidence="10 11">
    <name type="scientific">Pleurodeles waltl</name>
    <name type="common">Iberian ribbed newt</name>
    <dbReference type="NCBI Taxonomy" id="8319"/>
    <lineage>
        <taxon>Eukaryota</taxon>
        <taxon>Metazoa</taxon>
        <taxon>Chordata</taxon>
        <taxon>Craniata</taxon>
        <taxon>Vertebrata</taxon>
        <taxon>Euteleostomi</taxon>
        <taxon>Amphibia</taxon>
        <taxon>Batrachia</taxon>
        <taxon>Caudata</taxon>
        <taxon>Salamandroidea</taxon>
        <taxon>Salamandridae</taxon>
        <taxon>Pleurodelinae</taxon>
        <taxon>Pleurodeles</taxon>
    </lineage>
</organism>
<dbReference type="Pfam" id="PF00010">
    <property type="entry name" value="HLH"/>
    <property type="match status" value="1"/>
</dbReference>